<evidence type="ECO:0000256" key="1">
    <source>
        <dbReference type="SAM" id="Phobius"/>
    </source>
</evidence>
<keyword evidence="3" id="KW-0012">Acyltransferase</keyword>
<evidence type="ECO:0000259" key="2">
    <source>
        <dbReference type="Pfam" id="PF01757"/>
    </source>
</evidence>
<feature type="transmembrane region" description="Helical" evidence="1">
    <location>
        <begin position="90"/>
        <end position="110"/>
    </location>
</feature>
<feature type="transmembrane region" description="Helical" evidence="1">
    <location>
        <begin position="116"/>
        <end position="136"/>
    </location>
</feature>
<feature type="transmembrane region" description="Helical" evidence="1">
    <location>
        <begin position="312"/>
        <end position="330"/>
    </location>
</feature>
<organism evidence="3">
    <name type="scientific">Microbacterium sp. A8/3-1</name>
    <dbReference type="NCBI Taxonomy" id="3160749"/>
    <lineage>
        <taxon>Bacteria</taxon>
        <taxon>Bacillati</taxon>
        <taxon>Actinomycetota</taxon>
        <taxon>Actinomycetes</taxon>
        <taxon>Micrococcales</taxon>
        <taxon>Microbacteriaceae</taxon>
        <taxon>Microbacterium</taxon>
    </lineage>
</organism>
<keyword evidence="1" id="KW-0472">Membrane</keyword>
<feature type="transmembrane region" description="Helical" evidence="1">
    <location>
        <begin position="26"/>
        <end position="46"/>
    </location>
</feature>
<keyword evidence="1" id="KW-1133">Transmembrane helix</keyword>
<gene>
    <name evidence="3" type="ORF">ABS642_08650</name>
</gene>
<dbReference type="RefSeq" id="WP_350353001.1">
    <property type="nucleotide sequence ID" value="NZ_CP158357.1"/>
</dbReference>
<feature type="transmembrane region" description="Helical" evidence="1">
    <location>
        <begin position="271"/>
        <end position="300"/>
    </location>
</feature>
<keyword evidence="1" id="KW-0812">Transmembrane</keyword>
<evidence type="ECO:0000313" key="3">
    <source>
        <dbReference type="EMBL" id="XBX80142.1"/>
    </source>
</evidence>
<dbReference type="Pfam" id="PF01757">
    <property type="entry name" value="Acyl_transf_3"/>
    <property type="match status" value="1"/>
</dbReference>
<feature type="transmembrane region" description="Helical" evidence="1">
    <location>
        <begin position="211"/>
        <end position="228"/>
    </location>
</feature>
<dbReference type="AlphaFoldDB" id="A0AAU7W105"/>
<reference evidence="3" key="1">
    <citation type="submission" date="2024-06" db="EMBL/GenBank/DDBJ databases">
        <title>Draft genome sequence of Microbacterium sp. strain A8/3-1, isolated from Oxytropis tragacanthoides Fisch. ex DC. Root nodules in the Altai region of Russia.</title>
        <authorList>
            <person name="Sazanova A."/>
            <person name="Guro P."/>
            <person name="Kuznetsova I."/>
            <person name="Belimov A."/>
            <person name="Safronova V."/>
        </authorList>
    </citation>
    <scope>NUCLEOTIDE SEQUENCE</scope>
    <source>
        <strain evidence="3">A8/3-1</strain>
    </source>
</reference>
<dbReference type="GO" id="GO:0016747">
    <property type="term" value="F:acyltransferase activity, transferring groups other than amino-acyl groups"/>
    <property type="evidence" value="ECO:0007669"/>
    <property type="project" value="InterPro"/>
</dbReference>
<name>A0AAU7W105_9MICO</name>
<proteinExistence type="predicted"/>
<protein>
    <submittedName>
        <fullName evidence="3">Acyltransferase family protein</fullName>
    </submittedName>
</protein>
<feature type="transmembrane region" description="Helical" evidence="1">
    <location>
        <begin position="66"/>
        <end position="83"/>
    </location>
</feature>
<dbReference type="EMBL" id="CP158357">
    <property type="protein sequence ID" value="XBX80142.1"/>
    <property type="molecule type" value="Genomic_DNA"/>
</dbReference>
<dbReference type="InterPro" id="IPR002656">
    <property type="entry name" value="Acyl_transf_3_dom"/>
</dbReference>
<accession>A0AAU7W105</accession>
<feature type="transmembrane region" description="Helical" evidence="1">
    <location>
        <begin position="248"/>
        <end position="264"/>
    </location>
</feature>
<feature type="domain" description="Acyltransferase 3" evidence="2">
    <location>
        <begin position="30"/>
        <end position="328"/>
    </location>
</feature>
<feature type="transmembrane region" description="Helical" evidence="1">
    <location>
        <begin position="184"/>
        <end position="202"/>
    </location>
</feature>
<feature type="transmembrane region" description="Helical" evidence="1">
    <location>
        <begin position="141"/>
        <end position="164"/>
    </location>
</feature>
<sequence length="356" mass="39183">MDQYSASAATHAPEARARLRSAPGRLLVPDVLRGFAIIAMLIAHAASFVPNAPWAVKFITANFSDVASPLFALVMGMSAELVWRRGGRVGTTLLQQTLRGLFLVVLGVWMAGWGSWVAVVLAYLGLLIIIGAPILLARTPVVIAVTVVILVVSQPLLALSRTWIWAYTSGQPVQELMTWLFLGPQYRVVNLLPMFLIGGLLIRHGLKRDRLLWVLAAAAPLAYIAWGIGQRFGTVQSGDYLDTLKDFGLVFAVYVCVVFAATVRREKAERVWAAIFVPLRACGQVALSLYLLHVGLIALWNNAYGRPAENFYPGWLVIVPGMILVGWLWWRFVGTGPVEWVMGWLTGRPKAIRRTA</sequence>
<keyword evidence="3" id="KW-0808">Transferase</keyword>